<protein>
    <submittedName>
        <fullName evidence="1">Uncharacterized protein</fullName>
    </submittedName>
</protein>
<evidence type="ECO:0000313" key="2">
    <source>
        <dbReference type="Proteomes" id="UP000621631"/>
    </source>
</evidence>
<dbReference type="Proteomes" id="UP000621631">
    <property type="component" value="Unassembled WGS sequence"/>
</dbReference>
<dbReference type="RefSeq" id="WP_189779124.1">
    <property type="nucleotide sequence ID" value="NZ_JACWEZ010000016.1"/>
</dbReference>
<accession>A0ABR7VRQ9</accession>
<name>A0ABR7VRQ9_VIRHA</name>
<evidence type="ECO:0000313" key="1">
    <source>
        <dbReference type="EMBL" id="MBD1224333.1"/>
    </source>
</evidence>
<reference evidence="1 2" key="1">
    <citation type="submission" date="2020-09" db="EMBL/GenBank/DDBJ databases">
        <title>Draft Genome Sequences of Oil-Oxidizing Bacteria Halomonas titanicae, Marinobacter lutaoensis, and Virgibacillus halodenitrificans Isolated from Highly Saline Environments.</title>
        <authorList>
            <person name="Grouzdev D.S."/>
            <person name="Sokolova D.S."/>
            <person name="Semenova E.M."/>
            <person name="Borzenkov I.A."/>
            <person name="Bidzhieva S.K."/>
            <person name="Poltaraus A.B."/>
            <person name="Nazina T.N."/>
        </authorList>
    </citation>
    <scope>NUCLEOTIDE SEQUENCE [LARGE SCALE GENOMIC DNA]</scope>
    <source>
        <strain evidence="1 2">VKM B-3472D</strain>
    </source>
</reference>
<proteinExistence type="predicted"/>
<keyword evidence="2" id="KW-1185">Reference proteome</keyword>
<dbReference type="EMBL" id="JACWEZ010000016">
    <property type="protein sequence ID" value="MBD1224333.1"/>
    <property type="molecule type" value="Genomic_DNA"/>
</dbReference>
<organism evidence="1 2">
    <name type="scientific">Virgibacillus halodenitrificans</name>
    <name type="common">Bacillus halodenitrificans</name>
    <dbReference type="NCBI Taxonomy" id="1482"/>
    <lineage>
        <taxon>Bacteria</taxon>
        <taxon>Bacillati</taxon>
        <taxon>Bacillota</taxon>
        <taxon>Bacilli</taxon>
        <taxon>Bacillales</taxon>
        <taxon>Bacillaceae</taxon>
        <taxon>Virgibacillus</taxon>
    </lineage>
</organism>
<sequence>MKRLNGLFIVCLSLIILIGFDNKQNLIIANIKVDVKDNLLRYEVILKTENGSPIKSNFDYQGHIIQGFELAVKPNKPLEELMELDKTSKFTKMLPDAAGTSSGSQDELLLFVEYIIKDDSNLKEVEKVAINEATLFIFDGANKIKELPLSGQ</sequence>
<comment type="caution">
    <text evidence="1">The sequence shown here is derived from an EMBL/GenBank/DDBJ whole genome shotgun (WGS) entry which is preliminary data.</text>
</comment>
<gene>
    <name evidence="1" type="ORF">IC602_17110</name>
</gene>